<evidence type="ECO:0000313" key="8">
    <source>
        <dbReference type="EMBL" id="AYL96480.1"/>
    </source>
</evidence>
<keyword evidence="4" id="KW-0472">Membrane</keyword>
<dbReference type="EMBL" id="CP032869">
    <property type="protein sequence ID" value="AYL96480.1"/>
    <property type="molecule type" value="Genomic_DNA"/>
</dbReference>
<evidence type="ECO:0000256" key="4">
    <source>
        <dbReference type="ARBA" id="ARBA00023136"/>
    </source>
</evidence>
<accession>A0A494VSU7</accession>
<proteinExistence type="inferred from homology"/>
<organism evidence="8 9">
    <name type="scientific">Mucilaginibacter celer</name>
    <dbReference type="NCBI Taxonomy" id="2305508"/>
    <lineage>
        <taxon>Bacteria</taxon>
        <taxon>Pseudomonadati</taxon>
        <taxon>Bacteroidota</taxon>
        <taxon>Sphingobacteriia</taxon>
        <taxon>Sphingobacteriales</taxon>
        <taxon>Sphingobacteriaceae</taxon>
        <taxon>Mucilaginibacter</taxon>
    </lineage>
</organism>
<evidence type="ECO:0000256" key="5">
    <source>
        <dbReference type="ARBA" id="ARBA00023237"/>
    </source>
</evidence>
<sequence>MKFLNIKSIHICAAVLMLVLAGGCKKAIEIGPSLVTANAGNAFSSNSAAQSVVAGIYSRMSQGSFFQGQYGISINMGLAADELTNINSGASSFGPFYTNNYSPALAPSFWAEFYKLLYFCNTAIDGISNSPSVTGNVKNQLLGEVKFLRGFIFFYALNLYGTPPLTLSTDYTINNTIGNSTPDALYKQIINDLKAAQAALADNIYVDANGATVTDRVRPNKQTASAMLARVYLYMRDWKNAEDEATSVLGSATYTLLPQQNISQVFLKGSRETIWALQPTSLVYLNTIDAYYLIVNTNYRASLQFPISPQLQNAFEPNDARFTNWVSTFTTPATPAVTYYYANKYKVSSVSSTIAVTEYPIVMRLAEQFLIRAEARAQQNNLTGAATDLNTIRTRAGLGATTASGQADMITAIMHERQVELFTEWGHRWFDLKRNNLLNDVMTTVAPTKGTTWASFKQLMPIPPADIQADPNIVQNPGYN</sequence>
<dbReference type="SUPFAM" id="SSF48452">
    <property type="entry name" value="TPR-like"/>
    <property type="match status" value="1"/>
</dbReference>
<keyword evidence="3" id="KW-0732">Signal</keyword>
<dbReference type="AlphaFoldDB" id="A0A494VSU7"/>
<evidence type="ECO:0000259" key="7">
    <source>
        <dbReference type="Pfam" id="PF14322"/>
    </source>
</evidence>
<evidence type="ECO:0000259" key="6">
    <source>
        <dbReference type="Pfam" id="PF07980"/>
    </source>
</evidence>
<evidence type="ECO:0000256" key="2">
    <source>
        <dbReference type="ARBA" id="ARBA00006275"/>
    </source>
</evidence>
<name>A0A494VSU7_9SPHI</name>
<gene>
    <name evidence="8" type="ORF">HYN43_014750</name>
</gene>
<dbReference type="CDD" id="cd08977">
    <property type="entry name" value="SusD"/>
    <property type="match status" value="1"/>
</dbReference>
<evidence type="ECO:0000256" key="1">
    <source>
        <dbReference type="ARBA" id="ARBA00004442"/>
    </source>
</evidence>
<comment type="similarity">
    <text evidence="2">Belongs to the SusD family.</text>
</comment>
<evidence type="ECO:0000256" key="3">
    <source>
        <dbReference type="ARBA" id="ARBA00022729"/>
    </source>
</evidence>
<dbReference type="KEGG" id="muh:HYN43_014750"/>
<dbReference type="InterPro" id="IPR012944">
    <property type="entry name" value="SusD_RagB_dom"/>
</dbReference>
<reference evidence="8 9" key="1">
    <citation type="submission" date="2018-10" db="EMBL/GenBank/DDBJ databases">
        <title>Genome sequencing of Mucilaginibacter sp. HYN0043.</title>
        <authorList>
            <person name="Kim M."/>
            <person name="Yi H."/>
        </authorList>
    </citation>
    <scope>NUCLEOTIDE SEQUENCE [LARGE SCALE GENOMIC DNA]</scope>
    <source>
        <strain evidence="8 9">HYN0043</strain>
    </source>
</reference>
<dbReference type="Pfam" id="PF07980">
    <property type="entry name" value="SusD_RagB"/>
    <property type="match status" value="1"/>
</dbReference>
<dbReference type="OrthoDB" id="621570at2"/>
<keyword evidence="5" id="KW-0998">Cell outer membrane</keyword>
<dbReference type="Proteomes" id="UP000270046">
    <property type="component" value="Chromosome"/>
</dbReference>
<feature type="domain" description="RagB/SusD" evidence="6">
    <location>
        <begin position="336"/>
        <end position="479"/>
    </location>
</feature>
<keyword evidence="9" id="KW-1185">Reference proteome</keyword>
<dbReference type="Pfam" id="PF14322">
    <property type="entry name" value="SusD-like_3"/>
    <property type="match status" value="1"/>
</dbReference>
<feature type="domain" description="SusD-like N-terminal" evidence="7">
    <location>
        <begin position="99"/>
        <end position="233"/>
    </location>
</feature>
<evidence type="ECO:0000313" key="9">
    <source>
        <dbReference type="Proteomes" id="UP000270046"/>
    </source>
</evidence>
<dbReference type="InterPro" id="IPR033985">
    <property type="entry name" value="SusD-like_N"/>
</dbReference>
<dbReference type="PROSITE" id="PS51257">
    <property type="entry name" value="PROKAR_LIPOPROTEIN"/>
    <property type="match status" value="1"/>
</dbReference>
<dbReference type="Gene3D" id="1.25.40.390">
    <property type="match status" value="1"/>
</dbReference>
<dbReference type="InterPro" id="IPR011990">
    <property type="entry name" value="TPR-like_helical_dom_sf"/>
</dbReference>
<dbReference type="GO" id="GO:0009279">
    <property type="term" value="C:cell outer membrane"/>
    <property type="evidence" value="ECO:0007669"/>
    <property type="project" value="UniProtKB-SubCell"/>
</dbReference>
<dbReference type="RefSeq" id="WP_119410079.1">
    <property type="nucleotide sequence ID" value="NZ_CP032869.1"/>
</dbReference>
<comment type="subcellular location">
    <subcellularLocation>
        <location evidence="1">Cell outer membrane</location>
    </subcellularLocation>
</comment>
<protein>
    <submittedName>
        <fullName evidence="8">RagB/SusD family nutrient uptake outer membrane protein</fullName>
    </submittedName>
</protein>